<evidence type="ECO:0000313" key="1">
    <source>
        <dbReference type="EMBL" id="GAL04885.1"/>
    </source>
</evidence>
<name>A0A090QNY8_9GAMM</name>
<gene>
    <name evidence="1" type="ORF">JCM19237_4251</name>
</gene>
<reference evidence="1 2" key="1">
    <citation type="journal article" date="2014" name="Genome Announc.">
        <title>Draft Genome Sequences of Two Vibrionaceae Species, Vibrio ponticus C121 and Photobacterium aphoticum C119, Isolated as Coral Reef Microbiota.</title>
        <authorList>
            <person name="Al-saari N."/>
            <person name="Meirelles P.M."/>
            <person name="Mino S."/>
            <person name="Suda W."/>
            <person name="Oshima K."/>
            <person name="Hattori M."/>
            <person name="Ohkuma M."/>
            <person name="Thompson F.L."/>
            <person name="Gomez-Gil B."/>
            <person name="Sawabe T."/>
            <person name="Sawabe T."/>
        </authorList>
    </citation>
    <scope>NUCLEOTIDE SEQUENCE [LARGE SCALE GENOMIC DNA]</scope>
    <source>
        <strain evidence="1 2">JCM 19237</strain>
    </source>
</reference>
<proteinExistence type="predicted"/>
<organism evidence="1 2">
    <name type="scientific">Photobacterium aphoticum</name>
    <dbReference type="NCBI Taxonomy" id="754436"/>
    <lineage>
        <taxon>Bacteria</taxon>
        <taxon>Pseudomonadati</taxon>
        <taxon>Pseudomonadota</taxon>
        <taxon>Gammaproteobacteria</taxon>
        <taxon>Vibrionales</taxon>
        <taxon>Vibrionaceae</taxon>
        <taxon>Photobacterium</taxon>
    </lineage>
</organism>
<sequence>MRSDSMTRFECVADITRWLNQFEHPWLHHEWADTPNVVSVAADGTLSITLPFAANTVAELLEQWVIAQKQQHYVASDLNVAIRCRVAPLAAGDKTPCAG</sequence>
<accession>A0A090QNY8</accession>
<dbReference type="Proteomes" id="UP000029227">
    <property type="component" value="Unassembled WGS sequence"/>
</dbReference>
<dbReference type="AlphaFoldDB" id="A0A090QNY8"/>
<dbReference type="STRING" id="754436.JCM19237_4251"/>
<protein>
    <submittedName>
        <fullName evidence="1">Scaffold protein for [4Fe-4S] cluster assembly ApbC MRP-like</fullName>
    </submittedName>
</protein>
<evidence type="ECO:0000313" key="2">
    <source>
        <dbReference type="Proteomes" id="UP000029227"/>
    </source>
</evidence>
<dbReference type="eggNOG" id="COG0489">
    <property type="taxonomic scope" value="Bacteria"/>
</dbReference>
<dbReference type="EMBL" id="BBMN01000005">
    <property type="protein sequence ID" value="GAL04885.1"/>
    <property type="molecule type" value="Genomic_DNA"/>
</dbReference>
<comment type="caution">
    <text evidence="1">The sequence shown here is derived from an EMBL/GenBank/DDBJ whole genome shotgun (WGS) entry which is preliminary data.</text>
</comment>